<keyword evidence="1" id="KW-0812">Transmembrane</keyword>
<evidence type="ECO:0000313" key="2">
    <source>
        <dbReference type="EMBL" id="MFC6035309.1"/>
    </source>
</evidence>
<organism evidence="2 3">
    <name type="scientific">Hyphococcus aureus</name>
    <dbReference type="NCBI Taxonomy" id="2666033"/>
    <lineage>
        <taxon>Bacteria</taxon>
        <taxon>Pseudomonadati</taxon>
        <taxon>Pseudomonadota</taxon>
        <taxon>Alphaproteobacteria</taxon>
        <taxon>Parvularculales</taxon>
        <taxon>Parvularculaceae</taxon>
        <taxon>Hyphococcus</taxon>
    </lineage>
</organism>
<feature type="transmembrane region" description="Helical" evidence="1">
    <location>
        <begin position="43"/>
        <end position="65"/>
    </location>
</feature>
<keyword evidence="1" id="KW-1133">Transmembrane helix</keyword>
<dbReference type="Proteomes" id="UP001596116">
    <property type="component" value="Unassembled WGS sequence"/>
</dbReference>
<evidence type="ECO:0000313" key="3">
    <source>
        <dbReference type="Proteomes" id="UP001596116"/>
    </source>
</evidence>
<sequence>MDDLDRKIEEALNAEDLALLGGFEEQGLFGQVFGIYTGKLGGLALFATLITFVLFIGAVYCGWKFFGAAAAIDAARWGAGAVMLMVMVGFLKIWFWMRMETNRILREVKRLELQIARGQGTHSA</sequence>
<protein>
    <submittedName>
        <fullName evidence="2">DUF6768 family protein</fullName>
    </submittedName>
</protein>
<dbReference type="Pfam" id="PF20556">
    <property type="entry name" value="DUF6768"/>
    <property type="match status" value="1"/>
</dbReference>
<accession>A0ABW1KTM4</accession>
<comment type="caution">
    <text evidence="2">The sequence shown here is derived from an EMBL/GenBank/DDBJ whole genome shotgun (WGS) entry which is preliminary data.</text>
</comment>
<feature type="transmembrane region" description="Helical" evidence="1">
    <location>
        <begin position="77"/>
        <end position="97"/>
    </location>
</feature>
<proteinExistence type="predicted"/>
<gene>
    <name evidence="2" type="ORF">ACFMB1_07115</name>
</gene>
<name>A0ABW1KTM4_9PROT</name>
<keyword evidence="3" id="KW-1185">Reference proteome</keyword>
<dbReference type="EMBL" id="JBHPON010000001">
    <property type="protein sequence ID" value="MFC6035309.1"/>
    <property type="molecule type" value="Genomic_DNA"/>
</dbReference>
<keyword evidence="1" id="KW-0472">Membrane</keyword>
<dbReference type="InterPro" id="IPR046659">
    <property type="entry name" value="DUF6768"/>
</dbReference>
<evidence type="ECO:0000256" key="1">
    <source>
        <dbReference type="SAM" id="Phobius"/>
    </source>
</evidence>
<reference evidence="2 3" key="1">
    <citation type="submission" date="2024-09" db="EMBL/GenBank/DDBJ databases">
        <authorList>
            <person name="Zhang Z.-H."/>
        </authorList>
    </citation>
    <scope>NUCLEOTIDE SEQUENCE [LARGE SCALE GENOMIC DNA]</scope>
    <source>
        <strain evidence="2 3">HHTR114</strain>
    </source>
</reference>
<dbReference type="RefSeq" id="WP_379879366.1">
    <property type="nucleotide sequence ID" value="NZ_JBHPON010000001.1"/>
</dbReference>